<evidence type="ECO:0000313" key="2">
    <source>
        <dbReference type="EMBL" id="OSX69957.1"/>
    </source>
</evidence>
<feature type="compositionally biased region" description="Basic residues" evidence="1">
    <location>
        <begin position="102"/>
        <end position="126"/>
    </location>
</feature>
<sequence length="329" mass="34229">MCLPLGFLLRPRHRRRRGAPRSVPAAWPPPPRRSTASGGAPVGGSAARRARRRRPAAGRDRTSGRHGGAPSSTRGAGGWDPPPPPPPTRHHGNVGGGGGGGRCRRRRRRHRHCRARDRRPPRRRRVGGAVPPPRHPGYGRLGSLCALQCAVPDAHTSSLANATLTSAGGRCGAFPDLDALDTPPYAAPDGATATALAALINLHWPYAAGRVASSATSTPLRVATPATRRTRDTLAAPAGRPPCAPSAAVPYAHDVAAALRLQRNSVGGAVARVNGKYEVLAVSRRTAGVCLDGECAAAAAVAMVGGGGPPRVAQPPFHAPLRRRRGRRS</sequence>
<feature type="compositionally biased region" description="Low complexity" evidence="1">
    <location>
        <begin position="33"/>
        <end position="47"/>
    </location>
</feature>
<protein>
    <submittedName>
        <fullName evidence="2">Uncharacterized protein</fullName>
    </submittedName>
</protein>
<keyword evidence="3" id="KW-1185">Reference proteome</keyword>
<accession>A0A1X6NMZ2</accession>
<evidence type="ECO:0000256" key="1">
    <source>
        <dbReference type="SAM" id="MobiDB-lite"/>
    </source>
</evidence>
<name>A0A1X6NMZ2_PORUM</name>
<reference evidence="2 3" key="1">
    <citation type="submission" date="2017-03" db="EMBL/GenBank/DDBJ databases">
        <title>WGS assembly of Porphyra umbilicalis.</title>
        <authorList>
            <person name="Brawley S.H."/>
            <person name="Blouin N.A."/>
            <person name="Ficko-Blean E."/>
            <person name="Wheeler G.L."/>
            <person name="Lohr M."/>
            <person name="Goodson H.V."/>
            <person name="Jenkins J.W."/>
            <person name="Blaby-Haas C.E."/>
            <person name="Helliwell K.E."/>
            <person name="Chan C."/>
            <person name="Marriage T."/>
            <person name="Bhattacharya D."/>
            <person name="Klein A.S."/>
            <person name="Badis Y."/>
            <person name="Brodie J."/>
            <person name="Cao Y."/>
            <person name="Collen J."/>
            <person name="Dittami S.M."/>
            <person name="Gachon C.M."/>
            <person name="Green B.R."/>
            <person name="Karpowicz S."/>
            <person name="Kim J.W."/>
            <person name="Kudahl U."/>
            <person name="Lin S."/>
            <person name="Michel G."/>
            <person name="Mittag M."/>
            <person name="Olson B.J."/>
            <person name="Pangilinan J."/>
            <person name="Peng Y."/>
            <person name="Qiu H."/>
            <person name="Shu S."/>
            <person name="Singer J.T."/>
            <person name="Smith A.G."/>
            <person name="Sprecher B.N."/>
            <person name="Wagner V."/>
            <person name="Wang W."/>
            <person name="Wang Z.-Y."/>
            <person name="Yan J."/>
            <person name="Yarish C."/>
            <person name="Zoeuner-Riek S."/>
            <person name="Zhuang Y."/>
            <person name="Zou Y."/>
            <person name="Lindquist E.A."/>
            <person name="Grimwood J."/>
            <person name="Barry K."/>
            <person name="Rokhsar D.S."/>
            <person name="Schmutz J."/>
            <person name="Stiller J.W."/>
            <person name="Grossman A.R."/>
            <person name="Prochnik S.E."/>
        </authorList>
    </citation>
    <scope>NUCLEOTIDE SEQUENCE [LARGE SCALE GENOMIC DNA]</scope>
    <source>
        <strain evidence="2">4086291</strain>
    </source>
</reference>
<proteinExistence type="predicted"/>
<dbReference type="EMBL" id="KV919349">
    <property type="protein sequence ID" value="OSX69957.1"/>
    <property type="molecule type" value="Genomic_DNA"/>
</dbReference>
<organism evidence="2 3">
    <name type="scientific">Porphyra umbilicalis</name>
    <name type="common">Purple laver</name>
    <name type="synonym">Red alga</name>
    <dbReference type="NCBI Taxonomy" id="2786"/>
    <lineage>
        <taxon>Eukaryota</taxon>
        <taxon>Rhodophyta</taxon>
        <taxon>Bangiophyceae</taxon>
        <taxon>Bangiales</taxon>
        <taxon>Bangiaceae</taxon>
        <taxon>Porphyra</taxon>
    </lineage>
</organism>
<dbReference type="AlphaFoldDB" id="A0A1X6NMZ2"/>
<evidence type="ECO:0000313" key="3">
    <source>
        <dbReference type="Proteomes" id="UP000218209"/>
    </source>
</evidence>
<dbReference type="Proteomes" id="UP000218209">
    <property type="component" value="Unassembled WGS sequence"/>
</dbReference>
<feature type="region of interest" description="Disordered" evidence="1">
    <location>
        <begin position="1"/>
        <end position="138"/>
    </location>
</feature>
<feature type="compositionally biased region" description="Basic residues" evidence="1">
    <location>
        <begin position="320"/>
        <end position="329"/>
    </location>
</feature>
<feature type="region of interest" description="Disordered" evidence="1">
    <location>
        <begin position="307"/>
        <end position="329"/>
    </location>
</feature>
<gene>
    <name evidence="2" type="ORF">BU14_0982s0004</name>
</gene>
<feature type="compositionally biased region" description="Basic residues" evidence="1">
    <location>
        <begin position="10"/>
        <end position="19"/>
    </location>
</feature>